<evidence type="ECO:0000313" key="9">
    <source>
        <dbReference type="EMBL" id="SCM59634.1"/>
    </source>
</evidence>
<sequence>MRRLLSLPPNAVKDYTQLHHRSEKEWFCTSDPRDKRLGSGSGTTWLLEECYREEHPGIDFNDWLSAEKRIVIHAGGQSRRLPAYAVTGKISLPVPVFRWARGQRLSQDLLSLQLPLYEKIMEQSPASLRTLVVSGDVYIHAEKPLQEIPEADVVCYGLWVDASLATRHGVFAARRETPEELDCMLQKPSLRDLENLSHSHFFLMDIGLWLLSDRAVQLLRERSYGDGEKMQFYDLYSEFGLALGNRPAIKDEAINNLSVKILPLNGGEFYHYGTSREMISSTLALQNKVYDQRLIMHRKIKPNPAIFTQNAVVEVSFTESNRNIWIENACVGKHWNLSADHVITGVPENDWQVNLPEGICIDMVPVDETGYVVRPYGINDAFKGTVGSRETIWMGRPIRQWLAEKELTSEVLGGDVIDLQQCPLFPCLESKEEMEKVLQWMIGTESLSAEGKDIWLRSIRYSADALMDRASLSRLYAQRSEYRRKNYPMLDQNYEKSVFYQLDLSDVAEDYARLQLPAPGALPEEADSMQKIHNRMLRSRIFSSQGDSLNAEKEESKAFSLLRNGLIKAVTGEKRVPKLAALPDQIVWGRSPVRIDLAGGWTDTPPFSLYAGGSVVNMAIELNGQPPLQVYVKPCAEHHIVLRSIDMGATEVVKTFEELRDYRRLGSPFSIPRAALALCGFLPEFAGERYDSLEQQLKAFGAGIEVTLLSAIPAGSGLGTSSILAATVLGALNDFCGLQWNKQEIATITLVLEQLLTSGGGWQDQYGGILHGVKLLESEQGFLQKPQVSWLPESVFRDSLQTPCHLLYYTGITRVAKNILGEIVRSMFLNEGQHLSILHEMKSHAKDMAECIQRGNFNRYGKLVLKSWQQNNALDRGTNPPGVAQIIDLVKDYTLGYKLPGAGGGGYLYMVAKDPDAALRIRKILEENRPNDKARFVEMQLSHKGFQVSRS</sequence>
<dbReference type="SUPFAM" id="SSF55060">
    <property type="entry name" value="GHMP Kinase, C-terminal domain"/>
    <property type="match status" value="1"/>
</dbReference>
<feature type="domain" description="GHMP kinase C-terminal" evidence="8">
    <location>
        <begin position="848"/>
        <end position="928"/>
    </location>
</feature>
<protein>
    <submittedName>
        <fullName evidence="9">L-fucose kinase</fullName>
        <ecNumber evidence="9">2.7.1.52</ecNumber>
    </submittedName>
</protein>
<dbReference type="Pfam" id="PF08544">
    <property type="entry name" value="GHMP_kinases_C"/>
    <property type="match status" value="1"/>
</dbReference>
<dbReference type="InterPro" id="IPR012887">
    <property type="entry name" value="GDP_fucose_pyrophosphorylase"/>
</dbReference>
<dbReference type="AlphaFoldDB" id="A0A1G4GAQ4"/>
<organism evidence="9 10">
    <name type="scientific">Petrimonas mucosa</name>
    <dbReference type="NCBI Taxonomy" id="1642646"/>
    <lineage>
        <taxon>Bacteria</taxon>
        <taxon>Pseudomonadati</taxon>
        <taxon>Bacteroidota</taxon>
        <taxon>Bacteroidia</taxon>
        <taxon>Bacteroidales</taxon>
        <taxon>Dysgonomonadaceae</taxon>
        <taxon>Petrimonas</taxon>
    </lineage>
</organism>
<evidence type="ECO:0000256" key="4">
    <source>
        <dbReference type="ARBA" id="ARBA00022840"/>
    </source>
</evidence>
<dbReference type="Pfam" id="PF07959">
    <property type="entry name" value="Fucose_pyrophosphorylase"/>
    <property type="match status" value="1"/>
</dbReference>
<evidence type="ECO:0000256" key="5">
    <source>
        <dbReference type="ARBA" id="ARBA00038121"/>
    </source>
</evidence>
<evidence type="ECO:0000259" key="6">
    <source>
        <dbReference type="Pfam" id="PF00288"/>
    </source>
</evidence>
<proteinExistence type="inferred from homology"/>
<evidence type="ECO:0000256" key="1">
    <source>
        <dbReference type="ARBA" id="ARBA00022679"/>
    </source>
</evidence>
<name>A0A1G4GAQ4_9BACT</name>
<comment type="similarity">
    <text evidence="5">Belongs to the GHMP kinase family.</text>
</comment>
<dbReference type="STRING" id="1642646.ING2E5A_2839"/>
<evidence type="ECO:0000259" key="8">
    <source>
        <dbReference type="Pfam" id="PF08544"/>
    </source>
</evidence>
<dbReference type="EC" id="2.7.1.52" evidence="9"/>
<dbReference type="Gene3D" id="3.30.230.120">
    <property type="match status" value="1"/>
</dbReference>
<keyword evidence="1 9" id="KW-0808">Transferase</keyword>
<dbReference type="Proteomes" id="UP000178485">
    <property type="component" value="Chromosome i"/>
</dbReference>
<dbReference type="InterPro" id="IPR020568">
    <property type="entry name" value="Ribosomal_Su5_D2-typ_SF"/>
</dbReference>
<dbReference type="InterPro" id="IPR013750">
    <property type="entry name" value="GHMP_kinase_C_dom"/>
</dbReference>
<evidence type="ECO:0000256" key="3">
    <source>
        <dbReference type="ARBA" id="ARBA00022777"/>
    </source>
</evidence>
<keyword evidence="2" id="KW-0547">Nucleotide-binding</keyword>
<feature type="domain" description="GDP-fucose pyrophosphorylase" evidence="7">
    <location>
        <begin position="64"/>
        <end position="429"/>
    </location>
</feature>
<dbReference type="InterPro" id="IPR006204">
    <property type="entry name" value="GHMP_kinase_N_dom"/>
</dbReference>
<evidence type="ECO:0000256" key="2">
    <source>
        <dbReference type="ARBA" id="ARBA00022741"/>
    </source>
</evidence>
<gene>
    <name evidence="9" type="primary">FUK</name>
    <name evidence="9" type="ORF">ING2E5A_2839</name>
</gene>
<evidence type="ECO:0000313" key="10">
    <source>
        <dbReference type="Proteomes" id="UP000178485"/>
    </source>
</evidence>
<evidence type="ECO:0000259" key="7">
    <source>
        <dbReference type="Pfam" id="PF07959"/>
    </source>
</evidence>
<dbReference type="RefSeq" id="WP_071138379.1">
    <property type="nucleotide sequence ID" value="NZ_LT608328.1"/>
</dbReference>
<dbReference type="PRINTS" id="PR00959">
    <property type="entry name" value="MEVGALKINASE"/>
</dbReference>
<keyword evidence="10" id="KW-1185">Reference proteome</keyword>
<dbReference type="PANTHER" id="PTHR32463:SF0">
    <property type="entry name" value="L-FUCOSE KINASE"/>
    <property type="match status" value="1"/>
</dbReference>
<accession>A0A1G4GAQ4</accession>
<dbReference type="EMBL" id="LT608328">
    <property type="protein sequence ID" value="SCM59634.1"/>
    <property type="molecule type" value="Genomic_DNA"/>
</dbReference>
<keyword evidence="4" id="KW-0067">ATP-binding</keyword>
<dbReference type="InterPro" id="IPR052203">
    <property type="entry name" value="GHMP_Kinase-Related"/>
</dbReference>
<dbReference type="GO" id="GO:0050201">
    <property type="term" value="F:fucokinase activity"/>
    <property type="evidence" value="ECO:0007669"/>
    <property type="project" value="UniProtKB-EC"/>
</dbReference>
<dbReference type="Pfam" id="PF00288">
    <property type="entry name" value="GHMP_kinases_N"/>
    <property type="match status" value="1"/>
</dbReference>
<dbReference type="KEGG" id="pmuc:ING2E5A_2839"/>
<dbReference type="SUPFAM" id="SSF54211">
    <property type="entry name" value="Ribosomal protein S5 domain 2-like"/>
    <property type="match status" value="1"/>
</dbReference>
<keyword evidence="3 9" id="KW-0418">Kinase</keyword>
<reference evidence="9 10" key="1">
    <citation type="submission" date="2016-08" db="EMBL/GenBank/DDBJ databases">
        <authorList>
            <person name="Seilhamer J.J."/>
        </authorList>
    </citation>
    <scope>NUCLEOTIDE SEQUENCE [LARGE SCALE GENOMIC DNA]</scope>
    <source>
        <strain evidence="9">ING2-E5A</strain>
    </source>
</reference>
<dbReference type="GO" id="GO:0005524">
    <property type="term" value="F:ATP binding"/>
    <property type="evidence" value="ECO:0007669"/>
    <property type="project" value="UniProtKB-KW"/>
</dbReference>
<dbReference type="InterPro" id="IPR036554">
    <property type="entry name" value="GHMP_kinase_C_sf"/>
</dbReference>
<dbReference type="NCBIfam" id="NF009948">
    <property type="entry name" value="PRK13412.1"/>
    <property type="match status" value="1"/>
</dbReference>
<dbReference type="PANTHER" id="PTHR32463">
    <property type="entry name" value="L-FUCOSE KINASE"/>
    <property type="match status" value="1"/>
</dbReference>
<dbReference type="GO" id="GO:0042352">
    <property type="term" value="P:GDP-L-fucose salvage"/>
    <property type="evidence" value="ECO:0007669"/>
    <property type="project" value="TreeGrafter"/>
</dbReference>
<feature type="domain" description="GHMP kinase N-terminal" evidence="6">
    <location>
        <begin position="697"/>
        <end position="768"/>
    </location>
</feature>